<dbReference type="Pfam" id="PF00072">
    <property type="entry name" value="Response_reg"/>
    <property type="match status" value="1"/>
</dbReference>
<keyword evidence="3" id="KW-0805">Transcription regulation</keyword>
<dbReference type="CDD" id="cd17574">
    <property type="entry name" value="REC_OmpR"/>
    <property type="match status" value="1"/>
</dbReference>
<dbReference type="Gene3D" id="6.10.250.690">
    <property type="match status" value="1"/>
</dbReference>
<dbReference type="SMART" id="SM00862">
    <property type="entry name" value="Trans_reg_C"/>
    <property type="match status" value="1"/>
</dbReference>
<evidence type="ECO:0000313" key="11">
    <source>
        <dbReference type="Proteomes" id="UP000240739"/>
    </source>
</evidence>
<evidence type="ECO:0000256" key="5">
    <source>
        <dbReference type="ARBA" id="ARBA00023163"/>
    </source>
</evidence>
<dbReference type="GO" id="GO:0032993">
    <property type="term" value="C:protein-DNA complex"/>
    <property type="evidence" value="ECO:0007669"/>
    <property type="project" value="TreeGrafter"/>
</dbReference>
<dbReference type="Gene3D" id="1.10.10.10">
    <property type="entry name" value="Winged helix-like DNA-binding domain superfamily/Winged helix DNA-binding domain"/>
    <property type="match status" value="1"/>
</dbReference>
<dbReference type="InterPro" id="IPR001789">
    <property type="entry name" value="Sig_transdc_resp-reg_receiver"/>
</dbReference>
<evidence type="ECO:0000256" key="7">
    <source>
        <dbReference type="PROSITE-ProRule" id="PRU01091"/>
    </source>
</evidence>
<evidence type="ECO:0000259" key="8">
    <source>
        <dbReference type="PROSITE" id="PS50110"/>
    </source>
</evidence>
<name>A0A2T4UKJ7_9ACTN</name>
<evidence type="ECO:0000259" key="9">
    <source>
        <dbReference type="PROSITE" id="PS51755"/>
    </source>
</evidence>
<dbReference type="GO" id="GO:0005829">
    <property type="term" value="C:cytosol"/>
    <property type="evidence" value="ECO:0007669"/>
    <property type="project" value="TreeGrafter"/>
</dbReference>
<keyword evidence="5" id="KW-0804">Transcription</keyword>
<evidence type="ECO:0000256" key="3">
    <source>
        <dbReference type="ARBA" id="ARBA00023015"/>
    </source>
</evidence>
<feature type="domain" description="OmpR/PhoB-type" evidence="9">
    <location>
        <begin position="125"/>
        <end position="220"/>
    </location>
</feature>
<feature type="DNA-binding region" description="OmpR/PhoB-type" evidence="7">
    <location>
        <begin position="125"/>
        <end position="220"/>
    </location>
</feature>
<dbReference type="PROSITE" id="PS51755">
    <property type="entry name" value="OMPR_PHOB"/>
    <property type="match status" value="1"/>
</dbReference>
<dbReference type="GO" id="GO:0000156">
    <property type="term" value="F:phosphorelay response regulator activity"/>
    <property type="evidence" value="ECO:0007669"/>
    <property type="project" value="TreeGrafter"/>
</dbReference>
<organism evidence="10 11">
    <name type="scientific">Paraconexibacter algicola</name>
    <dbReference type="NCBI Taxonomy" id="2133960"/>
    <lineage>
        <taxon>Bacteria</taxon>
        <taxon>Bacillati</taxon>
        <taxon>Actinomycetota</taxon>
        <taxon>Thermoleophilia</taxon>
        <taxon>Solirubrobacterales</taxon>
        <taxon>Paraconexibacteraceae</taxon>
        <taxon>Paraconexibacter</taxon>
    </lineage>
</organism>
<evidence type="ECO:0000256" key="4">
    <source>
        <dbReference type="ARBA" id="ARBA00023125"/>
    </source>
</evidence>
<evidence type="ECO:0000256" key="1">
    <source>
        <dbReference type="ARBA" id="ARBA00022553"/>
    </source>
</evidence>
<evidence type="ECO:0000256" key="6">
    <source>
        <dbReference type="PROSITE-ProRule" id="PRU00169"/>
    </source>
</evidence>
<dbReference type="SMART" id="SM00448">
    <property type="entry name" value="REC"/>
    <property type="match status" value="1"/>
</dbReference>
<dbReference type="GO" id="GO:0000976">
    <property type="term" value="F:transcription cis-regulatory region binding"/>
    <property type="evidence" value="ECO:0007669"/>
    <property type="project" value="TreeGrafter"/>
</dbReference>
<reference evidence="10 11" key="1">
    <citation type="submission" date="2018-03" db="EMBL/GenBank/DDBJ databases">
        <title>Aquarubrobacter algicola gen. nov., sp. nov., a novel actinobacterium isolated from shallow eutrophic lake during the end of cyanobacterial harmful algal blooms.</title>
        <authorList>
            <person name="Chun S.J."/>
        </authorList>
    </citation>
    <scope>NUCLEOTIDE SEQUENCE [LARGE SCALE GENOMIC DNA]</scope>
    <source>
        <strain evidence="10 11">Seoho-28</strain>
    </source>
</reference>
<proteinExistence type="predicted"/>
<dbReference type="InterPro" id="IPR036388">
    <property type="entry name" value="WH-like_DNA-bd_sf"/>
</dbReference>
<comment type="caution">
    <text evidence="10">The sequence shown here is derived from an EMBL/GenBank/DDBJ whole genome shotgun (WGS) entry which is preliminary data.</text>
</comment>
<evidence type="ECO:0000313" key="10">
    <source>
        <dbReference type="EMBL" id="PTL59735.1"/>
    </source>
</evidence>
<dbReference type="PANTHER" id="PTHR48111:SF1">
    <property type="entry name" value="TWO-COMPONENT RESPONSE REGULATOR ORR33"/>
    <property type="match status" value="1"/>
</dbReference>
<dbReference type="FunFam" id="1.10.10.10:FF:000018">
    <property type="entry name" value="DNA-binding response regulator ResD"/>
    <property type="match status" value="1"/>
</dbReference>
<feature type="modified residue" description="4-aspartylphosphate" evidence="6">
    <location>
        <position position="52"/>
    </location>
</feature>
<dbReference type="InterPro" id="IPR039420">
    <property type="entry name" value="WalR-like"/>
</dbReference>
<keyword evidence="11" id="KW-1185">Reference proteome</keyword>
<dbReference type="EMBL" id="PYYB01000001">
    <property type="protein sequence ID" value="PTL59735.1"/>
    <property type="molecule type" value="Genomic_DNA"/>
</dbReference>
<sequence length="221" mass="24580">MRTILVVEDDARIGALVRAYLERDGFATVWARSGDQARAELPRHRFDLALLDLGLPDVDGLVLCRELADRLPVIVVSARDEESDRVAGLELGADDYVTKPFSPRELTARVRAVLRRGERAVPTGHGTLDLGVLRIDVDAHEARVDDHPIALTAREFELLTYLARQRGRVVGRDELLEAVWGYRSPGQTRTVDVHVAQLRARLGVPDLIRTVRGVGYKLVVP</sequence>
<dbReference type="Gene3D" id="3.40.50.2300">
    <property type="match status" value="1"/>
</dbReference>
<dbReference type="PANTHER" id="PTHR48111">
    <property type="entry name" value="REGULATOR OF RPOS"/>
    <property type="match status" value="1"/>
</dbReference>
<dbReference type="OrthoDB" id="5511894at2"/>
<protein>
    <submittedName>
        <fullName evidence="10">DNA-binding response regulator</fullName>
    </submittedName>
</protein>
<evidence type="ECO:0000256" key="2">
    <source>
        <dbReference type="ARBA" id="ARBA00023012"/>
    </source>
</evidence>
<dbReference type="Pfam" id="PF00486">
    <property type="entry name" value="Trans_reg_C"/>
    <property type="match status" value="1"/>
</dbReference>
<dbReference type="InterPro" id="IPR011006">
    <property type="entry name" value="CheY-like_superfamily"/>
</dbReference>
<gene>
    <name evidence="10" type="ORF">C7Y72_08750</name>
</gene>
<dbReference type="SUPFAM" id="SSF52172">
    <property type="entry name" value="CheY-like"/>
    <property type="match status" value="1"/>
</dbReference>
<dbReference type="RefSeq" id="WP_107568379.1">
    <property type="nucleotide sequence ID" value="NZ_PYYB01000001.1"/>
</dbReference>
<keyword evidence="2" id="KW-0902">Two-component regulatory system</keyword>
<dbReference type="AlphaFoldDB" id="A0A2T4UKJ7"/>
<feature type="domain" description="Response regulatory" evidence="8">
    <location>
        <begin position="3"/>
        <end position="114"/>
    </location>
</feature>
<dbReference type="PROSITE" id="PS50110">
    <property type="entry name" value="RESPONSE_REGULATORY"/>
    <property type="match status" value="1"/>
</dbReference>
<keyword evidence="1 6" id="KW-0597">Phosphoprotein</keyword>
<dbReference type="InterPro" id="IPR001867">
    <property type="entry name" value="OmpR/PhoB-type_DNA-bd"/>
</dbReference>
<accession>A0A2T4UKJ7</accession>
<keyword evidence="4 7" id="KW-0238">DNA-binding</keyword>
<dbReference type="CDD" id="cd00383">
    <property type="entry name" value="trans_reg_C"/>
    <property type="match status" value="1"/>
</dbReference>
<dbReference type="GO" id="GO:0006355">
    <property type="term" value="P:regulation of DNA-templated transcription"/>
    <property type="evidence" value="ECO:0007669"/>
    <property type="project" value="InterPro"/>
</dbReference>
<dbReference type="Proteomes" id="UP000240739">
    <property type="component" value="Unassembled WGS sequence"/>
</dbReference>